<proteinExistence type="predicted"/>
<dbReference type="Proteomes" id="UP000216021">
    <property type="component" value="Unassembled WGS sequence"/>
</dbReference>
<dbReference type="SUPFAM" id="SSF52540">
    <property type="entry name" value="P-loop containing nucleoside triphosphate hydrolases"/>
    <property type="match status" value="1"/>
</dbReference>
<keyword evidence="1" id="KW-0175">Coiled coil</keyword>
<protein>
    <submittedName>
        <fullName evidence="2">Uncharacterized protein</fullName>
    </submittedName>
</protein>
<accession>A0A1S8CM19</accession>
<sequence>MNNKNQKYNSNAKSIYHDLEIKITYFENRYASDKKEVKEKAAKQNRKIAATVHLNETWGDLVAYLLNKDKWDVFSACNKDEYEKAKEKFDAVVFAEMVKGASRSHINVINHYAIALDIDDGATMEFVRTDLKDYEYLIYSSGGQGIKKGERFRVILPLKRPISADAYNDFSESLRKRFWYSDSSFSKSLQIQYLPTYNEKFKNNFVAFHNEGELFDLENIEYVPVKSQNVQSNVENIKYVPIKSQDSLFNVGFIKTEPDDGNIRRILDAIIEHNRGSMEYEDRRILANRLFDFGVDYVEMVKVLNAVGRPGARHTGSDMANMANASYGHAIGLRKNLPYGFEFNLLVQPSVTYTQENVYLQKYDTDITLKPNQYLSDVINQINFKDGLNLLIADVGTGKNHYFGKLKRTKLVVPLNSIVVQSGSSNNIQDDNITTWNQIKKMMKNPEECKNWDLVIDEAHGMIADYGYKPSTIRLLVDACSMFRRVILMSGTIRPEYFSGFSFETIHRIRKPSKAKKQIQTYICKSKDVSLLNDLRKTKNKVIVLINNKELGEVIGKLSGENYIVVNADRKNEPEVINLYSSGIMGKYDCIIGTNSIIEGLSLYDNHDEIDVFIWGDTDPDRIEQVSNRFRNIESIKNVKYYIDSKMCCDKVEDNVKVRVEKAEKLAEALTEYVNVLPTDIERKSYINQYSDESQQAAVYYKDGKFKVNYCTIDYGSQLVRQHNAFNDFGIFSARMIEYGYDVFYPVWRNELTAEKEQIEKDVKEAKQKNKKQRYADLMQLSYDFKDNTLRTDYSPEYDNIKDVVQSMIDSGLKEQDVGRVIGEIINKEDYIKKVWEDIKHIDTGKSSREFVCKEIQNSLLHVKDKDYLFSQDAMRIAKLVSAKVLEEFYQGDLDAMLENDNWSSDLQKVPNGSTNSFNIIDDPLGTFVVKEKRSSAIINRYVCLGRSDKIQSNGERKRAFEVVHYSLTGLEFDRRSEEQRLADAVDAKKKGKAK</sequence>
<evidence type="ECO:0000256" key="1">
    <source>
        <dbReference type="SAM" id="Coils"/>
    </source>
</evidence>
<reference evidence="2 3" key="1">
    <citation type="submission" date="2016-11" db="EMBL/GenBank/DDBJ databases">
        <title>Rahnella oryzae sp. nov., isolated from rice root.</title>
        <authorList>
            <person name="Zhang X.-X."/>
            <person name="Zhang J."/>
        </authorList>
    </citation>
    <scope>NUCLEOTIDE SEQUENCE [LARGE SCALE GENOMIC DNA]</scope>
    <source>
        <strain evidence="2 3">J11-6</strain>
    </source>
</reference>
<dbReference type="EMBL" id="MOXD01000003">
    <property type="protein sequence ID" value="OMQ24739.1"/>
    <property type="molecule type" value="Genomic_DNA"/>
</dbReference>
<evidence type="ECO:0000313" key="2">
    <source>
        <dbReference type="EMBL" id="OMQ24739.1"/>
    </source>
</evidence>
<feature type="coiled-coil region" evidence="1">
    <location>
        <begin position="749"/>
        <end position="776"/>
    </location>
</feature>
<name>A0A1S8CM19_9GAMM</name>
<gene>
    <name evidence="2" type="ORF">BMI79_07925</name>
</gene>
<keyword evidence="3" id="KW-1185">Reference proteome</keyword>
<evidence type="ECO:0000313" key="3">
    <source>
        <dbReference type="Proteomes" id="UP000216021"/>
    </source>
</evidence>
<dbReference type="RefSeq" id="WP_076941621.1">
    <property type="nucleotide sequence ID" value="NZ_MOXD01000003.1"/>
</dbReference>
<dbReference type="OrthoDB" id="6623909at2"/>
<organism evidence="2 3">
    <name type="scientific">Serratia oryzae</name>
    <dbReference type="NCBI Taxonomy" id="2034155"/>
    <lineage>
        <taxon>Bacteria</taxon>
        <taxon>Pseudomonadati</taxon>
        <taxon>Pseudomonadota</taxon>
        <taxon>Gammaproteobacteria</taxon>
        <taxon>Enterobacterales</taxon>
        <taxon>Yersiniaceae</taxon>
        <taxon>Serratia</taxon>
    </lineage>
</organism>
<comment type="caution">
    <text evidence="2">The sequence shown here is derived from an EMBL/GenBank/DDBJ whole genome shotgun (WGS) entry which is preliminary data.</text>
</comment>
<dbReference type="AlphaFoldDB" id="A0A1S8CM19"/>
<dbReference type="InterPro" id="IPR027417">
    <property type="entry name" value="P-loop_NTPase"/>
</dbReference>